<feature type="compositionally biased region" description="Basic and acidic residues" evidence="2">
    <location>
        <begin position="462"/>
        <end position="479"/>
    </location>
</feature>
<dbReference type="InParanoid" id="B8C7S7"/>
<evidence type="ECO:0000256" key="1">
    <source>
        <dbReference type="SAM" id="Coils"/>
    </source>
</evidence>
<protein>
    <submittedName>
        <fullName evidence="3">Uncharacterized protein</fullName>
    </submittedName>
</protein>
<dbReference type="InterPro" id="IPR011990">
    <property type="entry name" value="TPR-like_helical_dom_sf"/>
</dbReference>
<dbReference type="KEGG" id="tps:THAPSDRAFT_7880"/>
<proteinExistence type="predicted"/>
<feature type="compositionally biased region" description="Low complexity" evidence="2">
    <location>
        <begin position="62"/>
        <end position="76"/>
    </location>
</feature>
<feature type="region of interest" description="Disordered" evidence="2">
    <location>
        <begin position="34"/>
        <end position="82"/>
    </location>
</feature>
<dbReference type="RefSeq" id="XP_002292394.1">
    <property type="nucleotide sequence ID" value="XM_002292358.1"/>
</dbReference>
<evidence type="ECO:0000313" key="4">
    <source>
        <dbReference type="Proteomes" id="UP000001449"/>
    </source>
</evidence>
<dbReference type="AlphaFoldDB" id="B8C7S7"/>
<dbReference type="OMA" id="SHESTND"/>
<name>B8C7S7_THAPS</name>
<dbReference type="SUPFAM" id="SSF48452">
    <property type="entry name" value="TPR-like"/>
    <property type="match status" value="1"/>
</dbReference>
<dbReference type="GeneID" id="7444996"/>
<feature type="coiled-coil region" evidence="1">
    <location>
        <begin position="216"/>
        <end position="247"/>
    </location>
</feature>
<feature type="region of interest" description="Disordered" evidence="2">
    <location>
        <begin position="462"/>
        <end position="482"/>
    </location>
</feature>
<keyword evidence="4" id="KW-1185">Reference proteome</keyword>
<organism evidence="3 4">
    <name type="scientific">Thalassiosira pseudonana</name>
    <name type="common">Marine diatom</name>
    <name type="synonym">Cyclotella nana</name>
    <dbReference type="NCBI Taxonomy" id="35128"/>
    <lineage>
        <taxon>Eukaryota</taxon>
        <taxon>Sar</taxon>
        <taxon>Stramenopiles</taxon>
        <taxon>Ochrophyta</taxon>
        <taxon>Bacillariophyta</taxon>
        <taxon>Coscinodiscophyceae</taxon>
        <taxon>Thalassiosirophycidae</taxon>
        <taxon>Thalassiosirales</taxon>
        <taxon>Thalassiosiraceae</taxon>
        <taxon>Thalassiosira</taxon>
    </lineage>
</organism>
<evidence type="ECO:0000313" key="3">
    <source>
        <dbReference type="EMBL" id="EED90369.1"/>
    </source>
</evidence>
<dbReference type="PaxDb" id="35128-Thaps7880"/>
<dbReference type="eggNOG" id="ENOG502RA2A">
    <property type="taxonomic scope" value="Eukaryota"/>
</dbReference>
<dbReference type="EMBL" id="CM000645">
    <property type="protein sequence ID" value="EED90369.1"/>
    <property type="molecule type" value="Genomic_DNA"/>
</dbReference>
<accession>B8C7S7</accession>
<gene>
    <name evidence="3" type="ORF">THAPSDRAFT_7880</name>
</gene>
<reference evidence="3 4" key="1">
    <citation type="journal article" date="2004" name="Science">
        <title>The genome of the diatom Thalassiosira pseudonana: ecology, evolution, and metabolism.</title>
        <authorList>
            <person name="Armbrust E.V."/>
            <person name="Berges J.A."/>
            <person name="Bowler C."/>
            <person name="Green B.R."/>
            <person name="Martinez D."/>
            <person name="Putnam N.H."/>
            <person name="Zhou S."/>
            <person name="Allen A.E."/>
            <person name="Apt K.E."/>
            <person name="Bechner M."/>
            <person name="Brzezinski M.A."/>
            <person name="Chaal B.K."/>
            <person name="Chiovitti A."/>
            <person name="Davis A.K."/>
            <person name="Demarest M.S."/>
            <person name="Detter J.C."/>
            <person name="Glavina T."/>
            <person name="Goodstein D."/>
            <person name="Hadi M.Z."/>
            <person name="Hellsten U."/>
            <person name="Hildebrand M."/>
            <person name="Jenkins B.D."/>
            <person name="Jurka J."/>
            <person name="Kapitonov V.V."/>
            <person name="Kroger N."/>
            <person name="Lau W.W."/>
            <person name="Lane T.W."/>
            <person name="Larimer F.W."/>
            <person name="Lippmeier J.C."/>
            <person name="Lucas S."/>
            <person name="Medina M."/>
            <person name="Montsant A."/>
            <person name="Obornik M."/>
            <person name="Parker M.S."/>
            <person name="Palenik B."/>
            <person name="Pazour G.J."/>
            <person name="Richardson P.M."/>
            <person name="Rynearson T.A."/>
            <person name="Saito M.A."/>
            <person name="Schwartz D.C."/>
            <person name="Thamatrakoln K."/>
            <person name="Valentin K."/>
            <person name="Vardi A."/>
            <person name="Wilkerson F.P."/>
            <person name="Rokhsar D.S."/>
        </authorList>
    </citation>
    <scope>NUCLEOTIDE SEQUENCE [LARGE SCALE GENOMIC DNA]</scope>
    <source>
        <strain evidence="3 4">CCMP1335</strain>
    </source>
</reference>
<evidence type="ECO:0000256" key="2">
    <source>
        <dbReference type="SAM" id="MobiDB-lite"/>
    </source>
</evidence>
<keyword evidence="1" id="KW-0175">Coiled coil</keyword>
<sequence length="620" mass="68372">MTLALHLLGSLRCDEQSSHEDEVLDRIFPLDISHIPSPPDHTQPPIIGPPASQLPPSHESTNDATSTSTSDNGTALPLPPLTPSTLPLTTLLTYSTIEALRSLPEIQSVLDLLDGSSQDTTNPYTKNQSAEKVVKEAHSNLQRARDIFQSMPELHAATYLLEVALHAHVGEFKLALEGVIRYQHLLSKKKQQAQKFHLQLIKAKLLFHTGQFTHSLSEYEDLLEHMEEEVERQMKKQQQQEKNKDDDRLPVINGAAALTGVGLNKLMLHIHSAGDDDFVNNAAKREVFEAIETATDMLVESRTDALLSVEHSGLALDLGLVASISLTNLGVVHCLMINDKKSTIKYWKRGLEILDTMLSDSMYSAVIIPNDKFQCMESVRARLYCNIASVLLQLDGSSDEAKGSKTIDEDALKEASEMSRKALEIYDELINGPKILRDGGITEETNDESNSSEWDQLLKEKVKAKKEQGDTDDPAKPKETPLSPLWIDYNRSESARALGLVAQCYAHAGAAVTAEGLFQSAIDASSSYPLGQSMKVDGIVQKGVSMSSPNLGLVARDVRLWYAMLCDSWDKRKGDADRLRLDASKIEETGVLAGFVKEKDGLVSSLVSSLWLFSPLDLER</sequence>
<dbReference type="Proteomes" id="UP000001449">
    <property type="component" value="Chromosome 9"/>
</dbReference>
<reference evidence="3 4" key="2">
    <citation type="journal article" date="2008" name="Nature">
        <title>The Phaeodactylum genome reveals the evolutionary history of diatom genomes.</title>
        <authorList>
            <person name="Bowler C."/>
            <person name="Allen A.E."/>
            <person name="Badger J.H."/>
            <person name="Grimwood J."/>
            <person name="Jabbari K."/>
            <person name="Kuo A."/>
            <person name="Maheswari U."/>
            <person name="Martens C."/>
            <person name="Maumus F."/>
            <person name="Otillar R.P."/>
            <person name="Rayko E."/>
            <person name="Salamov A."/>
            <person name="Vandepoele K."/>
            <person name="Beszteri B."/>
            <person name="Gruber A."/>
            <person name="Heijde M."/>
            <person name="Katinka M."/>
            <person name="Mock T."/>
            <person name="Valentin K."/>
            <person name="Verret F."/>
            <person name="Berges J.A."/>
            <person name="Brownlee C."/>
            <person name="Cadoret J.P."/>
            <person name="Chiovitti A."/>
            <person name="Choi C.J."/>
            <person name="Coesel S."/>
            <person name="De Martino A."/>
            <person name="Detter J.C."/>
            <person name="Durkin C."/>
            <person name="Falciatore A."/>
            <person name="Fournet J."/>
            <person name="Haruta M."/>
            <person name="Huysman M.J."/>
            <person name="Jenkins B.D."/>
            <person name="Jiroutova K."/>
            <person name="Jorgensen R.E."/>
            <person name="Joubert Y."/>
            <person name="Kaplan A."/>
            <person name="Kroger N."/>
            <person name="Kroth P.G."/>
            <person name="La Roche J."/>
            <person name="Lindquist E."/>
            <person name="Lommer M."/>
            <person name="Martin-Jezequel V."/>
            <person name="Lopez P.J."/>
            <person name="Lucas S."/>
            <person name="Mangogna M."/>
            <person name="McGinnis K."/>
            <person name="Medlin L.K."/>
            <person name="Montsant A."/>
            <person name="Oudot-Le Secq M.P."/>
            <person name="Napoli C."/>
            <person name="Obornik M."/>
            <person name="Parker M.S."/>
            <person name="Petit J.L."/>
            <person name="Porcel B.M."/>
            <person name="Poulsen N."/>
            <person name="Robison M."/>
            <person name="Rychlewski L."/>
            <person name="Rynearson T.A."/>
            <person name="Schmutz J."/>
            <person name="Shapiro H."/>
            <person name="Siaut M."/>
            <person name="Stanley M."/>
            <person name="Sussman M.R."/>
            <person name="Taylor A.R."/>
            <person name="Vardi A."/>
            <person name="von Dassow P."/>
            <person name="Vyverman W."/>
            <person name="Willis A."/>
            <person name="Wyrwicz L.S."/>
            <person name="Rokhsar D.S."/>
            <person name="Weissenbach J."/>
            <person name="Armbrust E.V."/>
            <person name="Green B.R."/>
            <person name="Van de Peer Y."/>
            <person name="Grigoriev I.V."/>
        </authorList>
    </citation>
    <scope>NUCLEOTIDE SEQUENCE [LARGE SCALE GENOMIC DNA]</scope>
    <source>
        <strain evidence="3 4">CCMP1335</strain>
    </source>
</reference>
<dbReference type="HOGENOM" id="CLU_441149_0_0_1"/>
<feature type="compositionally biased region" description="Pro residues" evidence="2">
    <location>
        <begin position="36"/>
        <end position="48"/>
    </location>
</feature>